<dbReference type="InterPro" id="IPR013644">
    <property type="entry name" value="DXP_reductoisomerase_C"/>
</dbReference>
<comment type="cofactor">
    <cofactor evidence="9">
        <name>Mg(2+)</name>
        <dbReference type="ChEBI" id="CHEBI:18420"/>
    </cofactor>
    <cofactor evidence="9">
        <name>Mn(2+)</name>
        <dbReference type="ChEBI" id="CHEBI:29035"/>
    </cofactor>
</comment>
<dbReference type="InterPro" id="IPR036291">
    <property type="entry name" value="NAD(P)-bd_dom_sf"/>
</dbReference>
<feature type="binding site" evidence="9">
    <location>
        <position position="196"/>
    </location>
    <ligand>
        <name>1-deoxy-D-xylulose 5-phosphate</name>
        <dbReference type="ChEBI" id="CHEBI:57792"/>
    </ligand>
</feature>
<feature type="binding site" evidence="9">
    <location>
        <position position="197"/>
    </location>
    <ligand>
        <name>1-deoxy-D-xylulose 5-phosphate</name>
        <dbReference type="ChEBI" id="CHEBI:57792"/>
    </ligand>
</feature>
<evidence type="ECO:0000259" key="11">
    <source>
        <dbReference type="Pfam" id="PF08436"/>
    </source>
</evidence>
<feature type="binding site" evidence="9">
    <location>
        <position position="10"/>
    </location>
    <ligand>
        <name>NADPH</name>
        <dbReference type="ChEBI" id="CHEBI:57783"/>
    </ligand>
</feature>
<dbReference type="NCBIfam" id="TIGR00243">
    <property type="entry name" value="Dxr"/>
    <property type="match status" value="1"/>
</dbReference>
<feature type="binding site" evidence="9">
    <location>
        <position position="200"/>
    </location>
    <ligand>
        <name>Mn(2+)</name>
        <dbReference type="ChEBI" id="CHEBI:29035"/>
    </ligand>
</feature>
<feature type="binding site" evidence="9">
    <location>
        <position position="131"/>
    </location>
    <ligand>
        <name>Mn(2+)</name>
        <dbReference type="ChEBI" id="CHEBI:29035"/>
    </ligand>
</feature>
<dbReference type="SUPFAM" id="SSF69055">
    <property type="entry name" value="1-deoxy-D-xylulose-5-phosphate reductoisomerase, C-terminal domain"/>
    <property type="match status" value="1"/>
</dbReference>
<dbReference type="InterPro" id="IPR026877">
    <property type="entry name" value="DXPR_C"/>
</dbReference>
<dbReference type="Proteomes" id="UP001447842">
    <property type="component" value="Chromosome"/>
</dbReference>
<dbReference type="GO" id="GO:0030604">
    <property type="term" value="F:1-deoxy-D-xylulose-5-phosphate reductoisomerase activity"/>
    <property type="evidence" value="ECO:0007669"/>
    <property type="project" value="UniProtKB-EC"/>
</dbReference>
<keyword evidence="14" id="KW-1185">Reference proteome</keyword>
<dbReference type="Pfam" id="PF02670">
    <property type="entry name" value="DXP_reductoisom"/>
    <property type="match status" value="1"/>
</dbReference>
<dbReference type="SUPFAM" id="SSF55347">
    <property type="entry name" value="Glyceraldehyde-3-phosphate dehydrogenase-like, C-terminal domain"/>
    <property type="match status" value="1"/>
</dbReference>
<feature type="binding site" evidence="9">
    <location>
        <position position="178"/>
    </location>
    <ligand>
        <name>1-deoxy-D-xylulose 5-phosphate</name>
        <dbReference type="ChEBI" id="CHEBI:57792"/>
    </ligand>
</feature>
<feature type="binding site" evidence="9">
    <location>
        <position position="31"/>
    </location>
    <ligand>
        <name>NADPH</name>
        <dbReference type="ChEBI" id="CHEBI:57783"/>
    </ligand>
</feature>
<evidence type="ECO:0000256" key="3">
    <source>
        <dbReference type="ARBA" id="ARBA00022723"/>
    </source>
</evidence>
<dbReference type="RefSeq" id="WP_345970333.1">
    <property type="nucleotide sequence ID" value="NZ_CP147920.1"/>
</dbReference>
<evidence type="ECO:0000313" key="13">
    <source>
        <dbReference type="EMBL" id="XAU15260.1"/>
    </source>
</evidence>
<organism evidence="13 14">
    <name type="scientific">Sulfurimonas diazotrophicus</name>
    <dbReference type="NCBI Taxonomy" id="3131939"/>
    <lineage>
        <taxon>Bacteria</taxon>
        <taxon>Pseudomonadati</taxon>
        <taxon>Campylobacterota</taxon>
        <taxon>Epsilonproteobacteria</taxon>
        <taxon>Campylobacterales</taxon>
        <taxon>Sulfurimonadaceae</taxon>
        <taxon>Sulfurimonas</taxon>
    </lineage>
</organism>
<keyword evidence="7 9" id="KW-0414">Isoprene biosynthesis</keyword>
<evidence type="ECO:0000256" key="7">
    <source>
        <dbReference type="ARBA" id="ARBA00023229"/>
    </source>
</evidence>
<feature type="domain" description="1-deoxy-D-xylulose 5-phosphate reductoisomerase N-terminal" evidence="10">
    <location>
        <begin position="1"/>
        <end position="119"/>
    </location>
</feature>
<feature type="binding site" evidence="9">
    <location>
        <position position="8"/>
    </location>
    <ligand>
        <name>NADPH</name>
        <dbReference type="ChEBI" id="CHEBI:57783"/>
    </ligand>
</feature>
<evidence type="ECO:0000256" key="2">
    <source>
        <dbReference type="ARBA" id="ARBA00006825"/>
    </source>
</evidence>
<reference evidence="13 14" key="1">
    <citation type="submission" date="2024-03" db="EMBL/GenBank/DDBJ databases">
        <title>Sulfurimonas sp. HSL3-1.</title>
        <authorList>
            <person name="Wang S."/>
        </authorList>
    </citation>
    <scope>NUCLEOTIDE SEQUENCE [LARGE SCALE GENOMIC DNA]</scope>
    <source>
        <strain evidence="13 14">HSL3-1</strain>
    </source>
</reference>
<evidence type="ECO:0000256" key="9">
    <source>
        <dbReference type="HAMAP-Rule" id="MF_00183"/>
    </source>
</evidence>
<evidence type="ECO:0000256" key="8">
    <source>
        <dbReference type="ARBA" id="ARBA00048543"/>
    </source>
</evidence>
<keyword evidence="4 9" id="KW-0521">NADP</keyword>
<feature type="binding site" evidence="9">
    <location>
        <position position="191"/>
    </location>
    <ligand>
        <name>1-deoxy-D-xylulose 5-phosphate</name>
        <dbReference type="ChEBI" id="CHEBI:57792"/>
    </ligand>
</feature>
<feature type="binding site" evidence="9">
    <location>
        <position position="113"/>
    </location>
    <ligand>
        <name>NADPH</name>
        <dbReference type="ChEBI" id="CHEBI:57783"/>
    </ligand>
</feature>
<evidence type="ECO:0000256" key="4">
    <source>
        <dbReference type="ARBA" id="ARBA00022857"/>
    </source>
</evidence>
<evidence type="ECO:0000313" key="14">
    <source>
        <dbReference type="Proteomes" id="UP001447842"/>
    </source>
</evidence>
<feature type="binding site" evidence="9">
    <location>
        <position position="133"/>
    </location>
    <ligand>
        <name>1-deoxy-D-xylulose 5-phosphate</name>
        <dbReference type="ChEBI" id="CHEBI:57792"/>
    </ligand>
</feature>
<evidence type="ECO:0000259" key="10">
    <source>
        <dbReference type="Pfam" id="PF02670"/>
    </source>
</evidence>
<feature type="binding site" evidence="9">
    <location>
        <position position="184"/>
    </location>
    <ligand>
        <name>NADPH</name>
        <dbReference type="ChEBI" id="CHEBI:57783"/>
    </ligand>
</feature>
<keyword evidence="3 9" id="KW-0479">Metal-binding</keyword>
<dbReference type="EC" id="1.1.1.267" evidence="9"/>
<feature type="binding site" evidence="9">
    <location>
        <position position="111"/>
    </location>
    <ligand>
        <name>NADPH</name>
        <dbReference type="ChEBI" id="CHEBI:57783"/>
    </ligand>
</feature>
<evidence type="ECO:0000259" key="12">
    <source>
        <dbReference type="Pfam" id="PF13288"/>
    </source>
</evidence>
<accession>A0ABZ3H9Q8</accession>
<comment type="catalytic activity">
    <reaction evidence="8">
        <text>2-C-methyl-D-erythritol 4-phosphate + NADP(+) = 1-deoxy-D-xylulose 5-phosphate + NADPH + H(+)</text>
        <dbReference type="Rhea" id="RHEA:13717"/>
        <dbReference type="ChEBI" id="CHEBI:15378"/>
        <dbReference type="ChEBI" id="CHEBI:57783"/>
        <dbReference type="ChEBI" id="CHEBI:57792"/>
        <dbReference type="ChEBI" id="CHEBI:58262"/>
        <dbReference type="ChEBI" id="CHEBI:58349"/>
        <dbReference type="EC" id="1.1.1.267"/>
    </reaction>
    <physiologicalReaction direction="right-to-left" evidence="8">
        <dbReference type="Rhea" id="RHEA:13719"/>
    </physiologicalReaction>
</comment>
<dbReference type="EMBL" id="CP147920">
    <property type="protein sequence ID" value="XAU15260.1"/>
    <property type="molecule type" value="Genomic_DNA"/>
</dbReference>
<dbReference type="Gene3D" id="1.10.1740.10">
    <property type="match status" value="1"/>
</dbReference>
<proteinExistence type="inferred from homology"/>
<dbReference type="Pfam" id="PF13288">
    <property type="entry name" value="DXPR_C"/>
    <property type="match status" value="1"/>
</dbReference>
<feature type="binding site" evidence="9">
    <location>
        <position position="132"/>
    </location>
    <ligand>
        <name>1-deoxy-D-xylulose 5-phosphate</name>
        <dbReference type="ChEBI" id="CHEBI:57792"/>
    </ligand>
</feature>
<feature type="binding site" evidence="9">
    <location>
        <position position="7"/>
    </location>
    <ligand>
        <name>NADPH</name>
        <dbReference type="ChEBI" id="CHEBI:57783"/>
    </ligand>
</feature>
<dbReference type="InterPro" id="IPR036169">
    <property type="entry name" value="DXPR_C_sf"/>
</dbReference>
<dbReference type="SUPFAM" id="SSF51735">
    <property type="entry name" value="NAD(P)-binding Rossmann-fold domains"/>
    <property type="match status" value="1"/>
</dbReference>
<comment type="pathway">
    <text evidence="1 9">Isoprenoid biosynthesis; isopentenyl diphosphate biosynthesis via DXP pathway; isopentenyl diphosphate from 1-deoxy-D-xylulose 5-phosphate: step 1/6.</text>
</comment>
<feature type="binding site" evidence="9">
    <location>
        <position position="9"/>
    </location>
    <ligand>
        <name>NADPH</name>
        <dbReference type="ChEBI" id="CHEBI:57783"/>
    </ligand>
</feature>
<name>A0ABZ3H9Q8_9BACT</name>
<comment type="caution">
    <text evidence="9">Lacks conserved residue(s) required for the propagation of feature annotation.</text>
</comment>
<feature type="binding site" evidence="9">
    <location>
        <position position="112"/>
    </location>
    <ligand>
        <name>1-deoxy-D-xylulose 5-phosphate</name>
        <dbReference type="ChEBI" id="CHEBI:57792"/>
    </ligand>
</feature>
<dbReference type="PANTHER" id="PTHR30525">
    <property type="entry name" value="1-DEOXY-D-XYLULOSE 5-PHOSPHATE REDUCTOISOMERASE"/>
    <property type="match status" value="1"/>
</dbReference>
<keyword evidence="9" id="KW-0460">Magnesium</keyword>
<feature type="binding site" evidence="9">
    <location>
        <position position="155"/>
    </location>
    <ligand>
        <name>1-deoxy-D-xylulose 5-phosphate</name>
        <dbReference type="ChEBI" id="CHEBI:57792"/>
    </ligand>
</feature>
<evidence type="ECO:0000256" key="5">
    <source>
        <dbReference type="ARBA" id="ARBA00023002"/>
    </source>
</evidence>
<feature type="binding site" evidence="9">
    <location>
        <position position="200"/>
    </location>
    <ligand>
        <name>1-deoxy-D-xylulose 5-phosphate</name>
        <dbReference type="ChEBI" id="CHEBI:57792"/>
    </ligand>
</feature>
<evidence type="ECO:0000256" key="1">
    <source>
        <dbReference type="ARBA" id="ARBA00005094"/>
    </source>
</evidence>
<keyword evidence="6 9" id="KW-0464">Manganese</keyword>
<keyword evidence="5 9" id="KW-0560">Oxidoreductase</keyword>
<dbReference type="InterPro" id="IPR013512">
    <property type="entry name" value="DXP_reductoisomerase_N"/>
</dbReference>
<dbReference type="Gene3D" id="3.40.50.720">
    <property type="entry name" value="NAD(P)-binding Rossmann-like Domain"/>
    <property type="match status" value="1"/>
</dbReference>
<comment type="similarity">
    <text evidence="2 9">Belongs to the DXR family.</text>
</comment>
<dbReference type="InterPro" id="IPR003821">
    <property type="entry name" value="DXP_reductoisomerase"/>
</dbReference>
<dbReference type="HAMAP" id="MF_00183">
    <property type="entry name" value="DXP_reductoisom"/>
    <property type="match status" value="1"/>
</dbReference>
<feature type="binding site" evidence="9">
    <location>
        <position position="133"/>
    </location>
    <ligand>
        <name>Mn(2+)</name>
        <dbReference type="ChEBI" id="CHEBI:29035"/>
    </ligand>
</feature>
<gene>
    <name evidence="9 13" type="primary">dxr</name>
    <name evidence="13" type="ORF">WCY31_00855</name>
</gene>
<dbReference type="Pfam" id="PF08436">
    <property type="entry name" value="DXP_redisom_C"/>
    <property type="match status" value="1"/>
</dbReference>
<comment type="function">
    <text evidence="9">Catalyzes the NADPH-dependent rearrangement and reduction of 1-deoxy-D-xylulose-5-phosphate (DXP) to 2-C-methyl-D-erythritol 4-phosphate (MEP).</text>
</comment>
<protein>
    <recommendedName>
        <fullName evidence="9">1-deoxy-D-xylulose 5-phosphate reductoisomerase</fullName>
        <shortName evidence="9">DXP reductoisomerase</shortName>
        <ecNumber evidence="9">1.1.1.267</ecNumber>
    </recommendedName>
    <alternativeName>
        <fullName evidence="9">1-deoxyxylulose-5-phosphate reductoisomerase</fullName>
    </alternativeName>
    <alternativeName>
        <fullName evidence="9">2-C-methyl-D-erythritol 4-phosphate synthase</fullName>
    </alternativeName>
</protein>
<feature type="domain" description="DXP reductoisomerase C-terminal" evidence="12">
    <location>
        <begin position="241"/>
        <end position="351"/>
    </location>
</feature>
<dbReference type="PANTHER" id="PTHR30525:SF0">
    <property type="entry name" value="1-DEOXY-D-XYLULOSE 5-PHOSPHATE REDUCTOISOMERASE, CHLOROPLASTIC"/>
    <property type="match status" value="1"/>
</dbReference>
<feature type="domain" description="1-deoxy-D-xylulose 5-phosphate reductoisomerase C-terminal" evidence="11">
    <location>
        <begin position="127"/>
        <end position="208"/>
    </location>
</feature>
<evidence type="ECO:0000256" key="6">
    <source>
        <dbReference type="ARBA" id="ARBA00023211"/>
    </source>
</evidence>
<sequence length="357" mass="39294">MIILGSTGSIGVNALAIAERFSLNVEALVAGNSIDRLNQQIAKHRPNWVVIANEADIPRVNHPNVLSGEEAILRVIEEADSEFVVNALVGFLGLRPTLKALERGKKVALANKESLVAAGAFIDTSRIHPIDSEHFGLWYLLNESRPVKKMTITASGGAFRDWPLEKLAAATLEDALKHPNWSMGQKITIDSASMMNKLFELLEARWLFGELDYDAIIETRSLIHAFVDFADGSTTAHIAGANMQLPIAYALMGKVEEQILEPVDLLKVGGLEFREITQERYPVWQIKEALLREPQRGAVVNAANEAAIAQFIAGKIGFLDISRRVVDAFEHFDRVPGSVEEVFAIDEEVRAYVGAMS</sequence>
<dbReference type="PIRSF" id="PIRSF006205">
    <property type="entry name" value="Dxp_reductismrs"/>
    <property type="match status" value="1"/>
</dbReference>